<dbReference type="Gene3D" id="1.10.357.140">
    <property type="entry name" value="UbiA prenyltransferase"/>
    <property type="match status" value="1"/>
</dbReference>
<dbReference type="PROSITE" id="PS00943">
    <property type="entry name" value="UBIA"/>
    <property type="match status" value="1"/>
</dbReference>
<keyword evidence="4 14" id="KW-1003">Cell membrane</keyword>
<comment type="miscellaneous">
    <text evidence="14">Carbon 2 of the heme B porphyrin ring is defined according to the Fischer nomenclature.</text>
</comment>
<sequence>MQDTARISVSSLQHTLLETWRNYYQLTKPRIIPLLLITTAASMWIASEGNIDPILLLVTLTGGTLAAASAQTLNCIYDLDIDYAMVRTRKRPLPSGKVQPRHALIFALILAGLSFGLLTQFANLQAALLAMMGIVFYMVVYTHILKRNTPQNIVIGGAAGSIPPLVGWAAVTGELSWAAWLLFALIFLWTPPHFWALALMIREDYATVNVPMLPVVEGEKATTVQIWIYSLLVVPVSLLLIYPLGVCGAVYGVFAVVLGGVFLQKAWVLHQNPQDLPLAKSMFKYSILYMMVLCTGMVIDSLPITHQMVQACTGHLETLMGMVLNMS</sequence>
<keyword evidence="8 14" id="KW-0350">Heme biosynthesis</keyword>
<dbReference type="NCBIfam" id="TIGR01473">
    <property type="entry name" value="cyoE_ctaB"/>
    <property type="match status" value="1"/>
</dbReference>
<evidence type="ECO:0000256" key="12">
    <source>
        <dbReference type="ARBA" id="ARBA00042475"/>
    </source>
</evidence>
<evidence type="ECO:0000256" key="3">
    <source>
        <dbReference type="ARBA" id="ARBA00012292"/>
    </source>
</evidence>
<comment type="similarity">
    <text evidence="14">Belongs to the UbiA prenyltransferase family. Protoheme IX farnesyltransferase subfamily.</text>
</comment>
<feature type="transmembrane region" description="Helical" evidence="14">
    <location>
        <begin position="177"/>
        <end position="201"/>
    </location>
</feature>
<evidence type="ECO:0000256" key="11">
    <source>
        <dbReference type="ARBA" id="ARBA00040810"/>
    </source>
</evidence>
<keyword evidence="7 14" id="KW-1133">Transmembrane helix</keyword>
<dbReference type="HAMAP" id="MF_00154">
    <property type="entry name" value="CyoE_CtaB"/>
    <property type="match status" value="1"/>
</dbReference>
<evidence type="ECO:0000256" key="13">
    <source>
        <dbReference type="ARBA" id="ARBA00047690"/>
    </source>
</evidence>
<dbReference type="CDD" id="cd13957">
    <property type="entry name" value="PT_UbiA_Cox10"/>
    <property type="match status" value="1"/>
</dbReference>
<evidence type="ECO:0000313" key="16">
    <source>
        <dbReference type="Proteomes" id="UP001231370"/>
    </source>
</evidence>
<keyword evidence="16" id="KW-1185">Reference proteome</keyword>
<dbReference type="InterPro" id="IPR030470">
    <property type="entry name" value="UbiA_prenylTrfase_CS"/>
</dbReference>
<evidence type="ECO:0000256" key="5">
    <source>
        <dbReference type="ARBA" id="ARBA00022679"/>
    </source>
</evidence>
<evidence type="ECO:0000256" key="10">
    <source>
        <dbReference type="ARBA" id="ARBA00030253"/>
    </source>
</evidence>
<feature type="transmembrane region" description="Helical" evidence="14">
    <location>
        <begin position="53"/>
        <end position="77"/>
    </location>
</feature>
<evidence type="ECO:0000256" key="7">
    <source>
        <dbReference type="ARBA" id="ARBA00022989"/>
    </source>
</evidence>
<dbReference type="RefSeq" id="WP_283764586.1">
    <property type="nucleotide sequence ID" value="NZ_JAQPOK010000160.1"/>
</dbReference>
<feature type="transmembrane region" description="Helical" evidence="14">
    <location>
        <begin position="98"/>
        <end position="118"/>
    </location>
</feature>
<protein>
    <recommendedName>
        <fullName evidence="11 14">Protoheme IX farnesyltransferase</fullName>
        <ecNumber evidence="3 14">2.5.1.141</ecNumber>
    </recommendedName>
    <alternativeName>
        <fullName evidence="12 14">Heme B farnesyltransferase</fullName>
    </alternativeName>
    <alternativeName>
        <fullName evidence="10 14">Heme O synthase</fullName>
    </alternativeName>
</protein>
<gene>
    <name evidence="14" type="primary">ctaB</name>
    <name evidence="15" type="ORF">PJF56_20700</name>
</gene>
<evidence type="ECO:0000256" key="14">
    <source>
        <dbReference type="HAMAP-Rule" id="MF_00154"/>
    </source>
</evidence>
<keyword evidence="6 14" id="KW-0812">Transmembrane</keyword>
<feature type="transmembrane region" description="Helical" evidence="14">
    <location>
        <begin position="31"/>
        <end position="47"/>
    </location>
</feature>
<dbReference type="InterPro" id="IPR000537">
    <property type="entry name" value="UbiA_prenyltransferase"/>
</dbReference>
<dbReference type="InterPro" id="IPR006369">
    <property type="entry name" value="Protohaem_IX_farnesylTrfase"/>
</dbReference>
<dbReference type="Proteomes" id="UP001231370">
    <property type="component" value="Unassembled WGS sequence"/>
</dbReference>
<dbReference type="GO" id="GO:0008495">
    <property type="term" value="F:protoheme IX farnesyltransferase activity"/>
    <property type="evidence" value="ECO:0007669"/>
    <property type="project" value="UniProtKB-EC"/>
</dbReference>
<keyword evidence="9 14" id="KW-0472">Membrane</keyword>
<feature type="transmembrane region" description="Helical" evidence="14">
    <location>
        <begin position="282"/>
        <end position="299"/>
    </location>
</feature>
<comment type="pathway">
    <text evidence="2 14">Porphyrin-containing compound metabolism; heme O biosynthesis; heme O from protoheme: step 1/1.</text>
</comment>
<proteinExistence type="inferred from homology"/>
<evidence type="ECO:0000256" key="6">
    <source>
        <dbReference type="ARBA" id="ARBA00022692"/>
    </source>
</evidence>
<reference evidence="15 16" key="1">
    <citation type="submission" date="2023-01" db="EMBL/GenBank/DDBJ databases">
        <title>Novel diversity within Roseofilum (Cyanobacteria; Desertifilaceae) from marine benthic mats with descriptions of four novel species.</title>
        <authorList>
            <person name="Wang Y."/>
            <person name="Berthold D.E."/>
            <person name="Hu J."/>
            <person name="Lefler F.W."/>
            <person name="Laughinghouse H.D. IV."/>
        </authorList>
    </citation>
    <scope>NUCLEOTIDE SEQUENCE [LARGE SCALE GENOMIC DNA]</scope>
    <source>
        <strain evidence="15 16">BLCC-M91</strain>
    </source>
</reference>
<comment type="catalytic activity">
    <reaction evidence="13 14">
        <text>heme b + (2E,6E)-farnesyl diphosphate + H2O = Fe(II)-heme o + diphosphate</text>
        <dbReference type="Rhea" id="RHEA:28070"/>
        <dbReference type="ChEBI" id="CHEBI:15377"/>
        <dbReference type="ChEBI" id="CHEBI:33019"/>
        <dbReference type="ChEBI" id="CHEBI:60344"/>
        <dbReference type="ChEBI" id="CHEBI:60530"/>
        <dbReference type="ChEBI" id="CHEBI:175763"/>
        <dbReference type="EC" id="2.5.1.141"/>
    </reaction>
</comment>
<comment type="function">
    <text evidence="14">Converts heme B (protoheme IX) to heme O by substitution of the vinyl group on carbon 2 of heme B porphyrin ring with a hydroxyethyl farnesyl side group.</text>
</comment>
<name>A0ABT7BQ52_9CYAN</name>
<dbReference type="EMBL" id="JAQPOK010000160">
    <property type="protein sequence ID" value="MDJ1181286.1"/>
    <property type="molecule type" value="Genomic_DNA"/>
</dbReference>
<evidence type="ECO:0000313" key="15">
    <source>
        <dbReference type="EMBL" id="MDJ1181286.1"/>
    </source>
</evidence>
<dbReference type="PANTHER" id="PTHR43448:SF7">
    <property type="entry name" value="4-HYDROXYBENZOATE SOLANESYLTRANSFERASE"/>
    <property type="match status" value="1"/>
</dbReference>
<feature type="transmembrane region" description="Helical" evidence="14">
    <location>
        <begin position="124"/>
        <end position="141"/>
    </location>
</feature>
<dbReference type="Pfam" id="PF01040">
    <property type="entry name" value="UbiA"/>
    <property type="match status" value="1"/>
</dbReference>
<evidence type="ECO:0000256" key="9">
    <source>
        <dbReference type="ARBA" id="ARBA00023136"/>
    </source>
</evidence>
<evidence type="ECO:0000256" key="4">
    <source>
        <dbReference type="ARBA" id="ARBA00022475"/>
    </source>
</evidence>
<accession>A0ABT7BQ52</accession>
<dbReference type="InterPro" id="IPR044878">
    <property type="entry name" value="UbiA_sf"/>
</dbReference>
<evidence type="ECO:0000256" key="8">
    <source>
        <dbReference type="ARBA" id="ARBA00023133"/>
    </source>
</evidence>
<comment type="caution">
    <text evidence="15">The sequence shown here is derived from an EMBL/GenBank/DDBJ whole genome shotgun (WGS) entry which is preliminary data.</text>
</comment>
<dbReference type="NCBIfam" id="NF003349">
    <property type="entry name" value="PRK04375.1-2"/>
    <property type="match status" value="1"/>
</dbReference>
<dbReference type="PANTHER" id="PTHR43448">
    <property type="entry name" value="PROTOHEME IX FARNESYLTRANSFERASE, MITOCHONDRIAL"/>
    <property type="match status" value="1"/>
</dbReference>
<feature type="transmembrane region" description="Helical" evidence="14">
    <location>
        <begin position="153"/>
        <end position="171"/>
    </location>
</feature>
<dbReference type="EC" id="2.5.1.141" evidence="3 14"/>
<organism evidence="15 16">
    <name type="scientific">Roseofilum halophilum BLCC-M91</name>
    <dbReference type="NCBI Taxonomy" id="3022259"/>
    <lineage>
        <taxon>Bacteria</taxon>
        <taxon>Bacillati</taxon>
        <taxon>Cyanobacteriota</taxon>
        <taxon>Cyanophyceae</taxon>
        <taxon>Desertifilales</taxon>
        <taxon>Desertifilaceae</taxon>
        <taxon>Roseofilum</taxon>
        <taxon>Roseofilum halophilum</taxon>
    </lineage>
</organism>
<comment type="subcellular location">
    <subcellularLocation>
        <location evidence="1 14">Cell membrane</location>
        <topology evidence="1 14">Multi-pass membrane protein</topology>
    </subcellularLocation>
</comment>
<keyword evidence="5 14" id="KW-0808">Transferase</keyword>
<feature type="transmembrane region" description="Helical" evidence="14">
    <location>
        <begin position="248"/>
        <end position="270"/>
    </location>
</feature>
<evidence type="ECO:0000256" key="2">
    <source>
        <dbReference type="ARBA" id="ARBA00004919"/>
    </source>
</evidence>
<evidence type="ECO:0000256" key="1">
    <source>
        <dbReference type="ARBA" id="ARBA00004651"/>
    </source>
</evidence>